<comment type="caution">
    <text evidence="1">The sequence shown here is derived from an EMBL/GenBank/DDBJ whole genome shotgun (WGS) entry which is preliminary data.</text>
</comment>
<organism evidence="1 2">
    <name type="scientific">Haematococcus lacustris</name>
    <name type="common">Green alga</name>
    <name type="synonym">Haematococcus pluvialis</name>
    <dbReference type="NCBI Taxonomy" id="44745"/>
    <lineage>
        <taxon>Eukaryota</taxon>
        <taxon>Viridiplantae</taxon>
        <taxon>Chlorophyta</taxon>
        <taxon>core chlorophytes</taxon>
        <taxon>Chlorophyceae</taxon>
        <taxon>CS clade</taxon>
        <taxon>Chlamydomonadales</taxon>
        <taxon>Haematococcaceae</taxon>
        <taxon>Haematococcus</taxon>
    </lineage>
</organism>
<accession>A0A6A0A5V1</accession>
<evidence type="ECO:0000313" key="2">
    <source>
        <dbReference type="Proteomes" id="UP000485058"/>
    </source>
</evidence>
<dbReference type="EMBL" id="BLLF01003639">
    <property type="protein sequence ID" value="GFH27837.1"/>
    <property type="molecule type" value="Genomic_DNA"/>
</dbReference>
<reference evidence="1 2" key="1">
    <citation type="submission" date="2020-02" db="EMBL/GenBank/DDBJ databases">
        <title>Draft genome sequence of Haematococcus lacustris strain NIES-144.</title>
        <authorList>
            <person name="Morimoto D."/>
            <person name="Nakagawa S."/>
            <person name="Yoshida T."/>
            <person name="Sawayama S."/>
        </authorList>
    </citation>
    <scope>NUCLEOTIDE SEQUENCE [LARGE SCALE GENOMIC DNA]</scope>
    <source>
        <strain evidence="1 2">NIES-144</strain>
    </source>
</reference>
<gene>
    <name evidence="1" type="ORF">HaLaN_26221</name>
</gene>
<keyword evidence="2" id="KW-1185">Reference proteome</keyword>
<dbReference type="AlphaFoldDB" id="A0A6A0A5V1"/>
<protein>
    <submittedName>
        <fullName evidence="1">Uncharacterized protein</fullName>
    </submittedName>
</protein>
<feature type="non-terminal residue" evidence="1">
    <location>
        <position position="249"/>
    </location>
</feature>
<sequence length="249" mass="26950">MLLGKGSDKGQRQHGPGFTCAPAAWCHRPQQFGPGFEGGWGGGLGHTSARAAAKHYQFFLGDRQSGRPLPPAFGIQQLWEEPSLVQQVYSAIPYNESIDFSNYIVITQGQFRYFMYFMNNLPNVFADNYFLRRKSQSDSDTAPGAGGMCAVLPGPGLHVVARQRFSIYSVFLGVPTGLVKALATMRMDLDDEDEDDEVEGELNTAEAAANAAANKESAAVHSTYEPPQQSYAALSFKGATFPSASGPPQ</sequence>
<name>A0A6A0A5V1_HAELA</name>
<evidence type="ECO:0000313" key="1">
    <source>
        <dbReference type="EMBL" id="GFH27837.1"/>
    </source>
</evidence>
<dbReference type="Proteomes" id="UP000485058">
    <property type="component" value="Unassembled WGS sequence"/>
</dbReference>
<proteinExistence type="predicted"/>